<evidence type="ECO:0000256" key="2">
    <source>
        <dbReference type="ARBA" id="ARBA00004651"/>
    </source>
</evidence>
<dbReference type="InterPro" id="IPR005467">
    <property type="entry name" value="His_kinase_dom"/>
</dbReference>
<dbReference type="CDD" id="cd00075">
    <property type="entry name" value="HATPase"/>
    <property type="match status" value="1"/>
</dbReference>
<evidence type="ECO:0000259" key="15">
    <source>
        <dbReference type="PROSITE" id="PS50109"/>
    </source>
</evidence>
<reference evidence="18" key="1">
    <citation type="submission" date="2016-10" db="EMBL/GenBank/DDBJ databases">
        <authorList>
            <person name="Varghese N."/>
            <person name="Submissions S."/>
        </authorList>
    </citation>
    <scope>NUCLEOTIDE SEQUENCE [LARGE SCALE GENOMIC DNA]</scope>
    <source>
        <strain evidence="18">CGMCC 1.10121</strain>
    </source>
</reference>
<dbReference type="SUPFAM" id="SSF55874">
    <property type="entry name" value="ATPase domain of HSP90 chaperone/DNA topoisomerase II/histidine kinase"/>
    <property type="match status" value="1"/>
</dbReference>
<dbReference type="GO" id="GO:0007165">
    <property type="term" value="P:signal transduction"/>
    <property type="evidence" value="ECO:0007669"/>
    <property type="project" value="UniProtKB-KW"/>
</dbReference>
<dbReference type="InterPro" id="IPR004358">
    <property type="entry name" value="Sig_transdc_His_kin-like_C"/>
</dbReference>
<evidence type="ECO:0000256" key="14">
    <source>
        <dbReference type="SAM" id="MobiDB-lite"/>
    </source>
</evidence>
<dbReference type="InterPro" id="IPR050980">
    <property type="entry name" value="2C_sensor_his_kinase"/>
</dbReference>
<organism evidence="17 18">
    <name type="scientific">Halogranum amylolyticum</name>
    <dbReference type="NCBI Taxonomy" id="660520"/>
    <lineage>
        <taxon>Archaea</taxon>
        <taxon>Methanobacteriati</taxon>
        <taxon>Methanobacteriota</taxon>
        <taxon>Stenosarchaea group</taxon>
        <taxon>Halobacteria</taxon>
        <taxon>Halobacteriales</taxon>
        <taxon>Haloferacaceae</taxon>
    </lineage>
</organism>
<proteinExistence type="predicted"/>
<evidence type="ECO:0000256" key="13">
    <source>
        <dbReference type="ARBA" id="ARBA00023224"/>
    </source>
</evidence>
<evidence type="ECO:0000313" key="17">
    <source>
        <dbReference type="EMBL" id="SEP05514.1"/>
    </source>
</evidence>
<keyword evidence="9 17" id="KW-0418">Kinase</keyword>
<dbReference type="Gene3D" id="3.30.565.10">
    <property type="entry name" value="Histidine kinase-like ATPase, C-terminal domain"/>
    <property type="match status" value="1"/>
</dbReference>
<keyword evidence="5" id="KW-0597">Phosphoprotein</keyword>
<keyword evidence="18" id="KW-1185">Reference proteome</keyword>
<accession>A0A1H8URG5</accession>
<dbReference type="RefSeq" id="WP_089826410.1">
    <property type="nucleotide sequence ID" value="NZ_FODV01000012.1"/>
</dbReference>
<feature type="domain" description="Histidine kinase" evidence="15">
    <location>
        <begin position="335"/>
        <end position="566"/>
    </location>
</feature>
<dbReference type="InterPro" id="IPR003594">
    <property type="entry name" value="HATPase_dom"/>
</dbReference>
<dbReference type="SMART" id="SM00387">
    <property type="entry name" value="HATPase_c"/>
    <property type="match status" value="1"/>
</dbReference>
<dbReference type="InterPro" id="IPR003660">
    <property type="entry name" value="HAMP_dom"/>
</dbReference>
<evidence type="ECO:0000256" key="5">
    <source>
        <dbReference type="ARBA" id="ARBA00022553"/>
    </source>
</evidence>
<gene>
    <name evidence="17" type="ORF">SAMN04487948_11242</name>
</gene>
<comment type="subcellular location">
    <subcellularLocation>
        <location evidence="2">Cell membrane</location>
        <topology evidence="2">Multi-pass membrane protein</topology>
    </subcellularLocation>
</comment>
<dbReference type="PRINTS" id="PR00344">
    <property type="entry name" value="BCTRLSENSOR"/>
</dbReference>
<evidence type="ECO:0000259" key="16">
    <source>
        <dbReference type="PROSITE" id="PS50885"/>
    </source>
</evidence>
<sequence length="604" mass="66033">MARLRTKFAVVLVVVTLVLAGSVYVALEQYKRDAVSEVNDSVDETATLAAGQIDSRVRDQRDYVGLVASRPRAAQFDQSEQFLDAFLANSRFYAAQIVAANGTVVAFRGDIEESNRRSVLGSDRSDRTYVRRALYGETYVADVRSVNGSSEHVLLISAPIFQDGEVEGALVAASFLDTQTAFDTVPPLETSSKTVRIADDERTLYASDRTFESSVRSTASVETTGWTVTVARDRSALDERLQTLALFQGVELGIVLALMVGFGYWQYAVSLRQTERLLGGFEALGRGDYDYSVSLRGGSEWEQIGDGFDGLATTLKAREAAVREHRQRLEVLHRVLRHNLRNEMSVVMNYADIAADFTTDDRVADAMEVVLGASRDLTRLSEKARQIEEAIDTGRRRRPVDLTELVETTVADLREEYPDVTLVTSLPNSSWVLASPSLRRAVENVCENACEHNDDATPRVEVSVTDPADPEEPETSDPATATEERAIGVHDGGREQVRLVVVDNGPGIPERELTALRQGRETELEHASGLGLWLTYWVVDNSGGEIEFADAEPRGAVVTIDLPGTSPAASDAPSSEREGSDDALPVDDGRSERAEEDSGESSSS</sequence>
<feature type="region of interest" description="Disordered" evidence="14">
    <location>
        <begin position="452"/>
        <end position="493"/>
    </location>
</feature>
<evidence type="ECO:0000256" key="7">
    <source>
        <dbReference type="ARBA" id="ARBA00022692"/>
    </source>
</evidence>
<dbReference type="PANTHER" id="PTHR44936:SF10">
    <property type="entry name" value="SENSOR PROTEIN RSTB"/>
    <property type="match status" value="1"/>
</dbReference>
<dbReference type="Proteomes" id="UP000199126">
    <property type="component" value="Unassembled WGS sequence"/>
</dbReference>
<evidence type="ECO:0000256" key="3">
    <source>
        <dbReference type="ARBA" id="ARBA00012438"/>
    </source>
</evidence>
<feature type="domain" description="HAMP" evidence="16">
    <location>
        <begin position="268"/>
        <end position="320"/>
    </location>
</feature>
<keyword evidence="11" id="KW-1133">Transmembrane helix</keyword>
<feature type="compositionally biased region" description="Acidic residues" evidence="14">
    <location>
        <begin position="594"/>
        <end position="604"/>
    </location>
</feature>
<evidence type="ECO:0000256" key="11">
    <source>
        <dbReference type="ARBA" id="ARBA00022989"/>
    </source>
</evidence>
<keyword evidence="12" id="KW-0472">Membrane</keyword>
<dbReference type="PROSITE" id="PS50109">
    <property type="entry name" value="HIS_KIN"/>
    <property type="match status" value="1"/>
</dbReference>
<keyword evidence="13" id="KW-0807">Transducer</keyword>
<dbReference type="GO" id="GO:0004673">
    <property type="term" value="F:protein histidine kinase activity"/>
    <property type="evidence" value="ECO:0007669"/>
    <property type="project" value="UniProtKB-EC"/>
</dbReference>
<dbReference type="InterPro" id="IPR033479">
    <property type="entry name" value="dCache_1"/>
</dbReference>
<keyword evidence="4" id="KW-1003">Cell membrane</keyword>
<dbReference type="EMBL" id="FODV01000012">
    <property type="protein sequence ID" value="SEP05514.1"/>
    <property type="molecule type" value="Genomic_DNA"/>
</dbReference>
<feature type="region of interest" description="Disordered" evidence="14">
    <location>
        <begin position="559"/>
        <end position="604"/>
    </location>
</feature>
<dbReference type="Pfam" id="PF02743">
    <property type="entry name" value="dCache_1"/>
    <property type="match status" value="1"/>
</dbReference>
<dbReference type="GO" id="GO:0005524">
    <property type="term" value="F:ATP binding"/>
    <property type="evidence" value="ECO:0007669"/>
    <property type="project" value="UniProtKB-KW"/>
</dbReference>
<name>A0A1H8URG5_9EURY</name>
<dbReference type="PANTHER" id="PTHR44936">
    <property type="entry name" value="SENSOR PROTEIN CREC"/>
    <property type="match status" value="1"/>
</dbReference>
<dbReference type="Pfam" id="PF02518">
    <property type="entry name" value="HATPase_c"/>
    <property type="match status" value="1"/>
</dbReference>
<dbReference type="PROSITE" id="PS50885">
    <property type="entry name" value="HAMP"/>
    <property type="match status" value="1"/>
</dbReference>
<dbReference type="GO" id="GO:0005886">
    <property type="term" value="C:plasma membrane"/>
    <property type="evidence" value="ECO:0007669"/>
    <property type="project" value="UniProtKB-SubCell"/>
</dbReference>
<evidence type="ECO:0000256" key="10">
    <source>
        <dbReference type="ARBA" id="ARBA00022840"/>
    </source>
</evidence>
<keyword evidence="10" id="KW-0067">ATP-binding</keyword>
<dbReference type="OrthoDB" id="342253at2157"/>
<protein>
    <recommendedName>
        <fullName evidence="3">histidine kinase</fullName>
        <ecNumber evidence="3">2.7.13.3</ecNumber>
    </recommendedName>
</protein>
<evidence type="ECO:0000313" key="18">
    <source>
        <dbReference type="Proteomes" id="UP000199126"/>
    </source>
</evidence>
<evidence type="ECO:0000256" key="12">
    <source>
        <dbReference type="ARBA" id="ARBA00023136"/>
    </source>
</evidence>
<evidence type="ECO:0000256" key="9">
    <source>
        <dbReference type="ARBA" id="ARBA00022777"/>
    </source>
</evidence>
<comment type="catalytic activity">
    <reaction evidence="1">
        <text>ATP + protein L-histidine = ADP + protein N-phospho-L-histidine.</text>
        <dbReference type="EC" id="2.7.13.3"/>
    </reaction>
</comment>
<evidence type="ECO:0000256" key="4">
    <source>
        <dbReference type="ARBA" id="ARBA00022475"/>
    </source>
</evidence>
<dbReference type="InterPro" id="IPR036890">
    <property type="entry name" value="HATPase_C_sf"/>
</dbReference>
<evidence type="ECO:0000256" key="1">
    <source>
        <dbReference type="ARBA" id="ARBA00000085"/>
    </source>
</evidence>
<dbReference type="Gene3D" id="3.30.450.20">
    <property type="entry name" value="PAS domain"/>
    <property type="match status" value="1"/>
</dbReference>
<keyword evidence="8" id="KW-0547">Nucleotide-binding</keyword>
<evidence type="ECO:0000256" key="8">
    <source>
        <dbReference type="ARBA" id="ARBA00022741"/>
    </source>
</evidence>
<evidence type="ECO:0000256" key="6">
    <source>
        <dbReference type="ARBA" id="ARBA00022679"/>
    </source>
</evidence>
<dbReference type="AlphaFoldDB" id="A0A1H8URG5"/>
<keyword evidence="7" id="KW-0812">Transmembrane</keyword>
<keyword evidence="6" id="KW-0808">Transferase</keyword>
<dbReference type="EC" id="2.7.13.3" evidence="3"/>
<feature type="compositionally biased region" description="Basic and acidic residues" evidence="14">
    <location>
        <begin position="482"/>
        <end position="493"/>
    </location>
</feature>